<reference evidence="2" key="2">
    <citation type="submission" date="2020-03" db="EMBL/GenBank/DDBJ databases">
        <authorList>
            <person name="Kafer S."/>
            <person name="Paraskevopoulou S."/>
            <person name="Zirkel F."/>
            <person name="Wieseke N."/>
            <person name="Donath A."/>
            <person name="Petersen M."/>
            <person name="Jones T.C."/>
            <person name="Liu S."/>
            <person name="Zhou X."/>
            <person name="Middendorf M."/>
            <person name="Junglen S."/>
            <person name="Misof B."/>
            <person name="Drosten C."/>
        </authorList>
    </citation>
    <scope>NUCLEOTIDE SEQUENCE</scope>
    <source>
        <strain evidence="2">OKIAV87</strain>
    </source>
</reference>
<dbReference type="Proteomes" id="UP000678092">
    <property type="component" value="Segment"/>
</dbReference>
<feature type="compositionally biased region" description="Low complexity" evidence="1">
    <location>
        <begin position="150"/>
        <end position="164"/>
    </location>
</feature>
<dbReference type="EMBL" id="MT153386">
    <property type="protein sequence ID" value="QMP82160.1"/>
    <property type="molecule type" value="Viral_cRNA"/>
</dbReference>
<feature type="compositionally biased region" description="Basic and acidic residues" evidence="1">
    <location>
        <begin position="30"/>
        <end position="43"/>
    </location>
</feature>
<evidence type="ECO:0000256" key="1">
    <source>
        <dbReference type="SAM" id="MobiDB-lite"/>
    </source>
</evidence>
<accession>A0A7D7F7X4</accession>
<sequence length="178" mass="19625">MPKSSRKRPLRPRSPNHPPQGEDYDSEDSVDSRGPRKERKLADPDAEVLFDDVDVTALFQKDDVTAKPITATEMGAATNPVPSHPFQPVPTNPSASNMEILTLLREVHKIVHQIADRQVAMEARMAANEARITKLQEARRDAFCASGPSTMTAPHTETPHTAPQTPCPRRTTKGGFKI</sequence>
<dbReference type="GeneID" id="80536782"/>
<reference evidence="2" key="1">
    <citation type="journal article" date="2019" name="PLoS Pathog.">
        <title>Re-assessing the diversity of negative strand RNA viruses in insects.</title>
        <authorList>
            <person name="Kafer S."/>
            <person name="Paraskevopoulou S."/>
            <person name="Zirkel F."/>
            <person name="Wieseke N."/>
            <person name="Donath A."/>
            <person name="Petersen M."/>
            <person name="Jones T.C."/>
            <person name="Liu S."/>
            <person name="Zhou X."/>
            <person name="Middendorf M."/>
            <person name="Junglen S."/>
            <person name="Misof B."/>
            <person name="Drosten C."/>
        </authorList>
    </citation>
    <scope>NUCLEOTIDE SEQUENCE</scope>
    <source>
        <strain evidence="2">OKIAV87</strain>
    </source>
</reference>
<feature type="region of interest" description="Disordered" evidence="1">
    <location>
        <begin position="1"/>
        <end position="45"/>
    </location>
</feature>
<feature type="region of interest" description="Disordered" evidence="1">
    <location>
        <begin position="149"/>
        <end position="178"/>
    </location>
</feature>
<protein>
    <submittedName>
        <fullName evidence="2">Uncharacterized protein</fullName>
    </submittedName>
</protein>
<keyword evidence="3" id="KW-1185">Reference proteome</keyword>
<dbReference type="KEGG" id="vg:80536782"/>
<evidence type="ECO:0000313" key="2">
    <source>
        <dbReference type="EMBL" id="QMP82160.1"/>
    </source>
</evidence>
<proteinExistence type="predicted"/>
<organism evidence="2 3">
    <name type="scientific">Hymenopteran orino-related virus OKIAV87</name>
    <dbReference type="NCBI Taxonomy" id="2746371"/>
    <lineage>
        <taxon>Viruses</taxon>
        <taxon>Riboviria</taxon>
        <taxon>Orthornavirae</taxon>
        <taxon>Negarnaviricota</taxon>
        <taxon>Haploviricotina</taxon>
        <taxon>Monjiviricetes</taxon>
        <taxon>Mononegavirales</taxon>
        <taxon>Nyamiviridae</taxon>
        <taxon>Formivirus</taxon>
        <taxon>Formivirus chalybii</taxon>
    </lineage>
</organism>
<feature type="compositionally biased region" description="Basic residues" evidence="1">
    <location>
        <begin position="1"/>
        <end position="11"/>
    </location>
</feature>
<name>A0A7D7F7X4_9MONO</name>
<evidence type="ECO:0000313" key="3">
    <source>
        <dbReference type="Proteomes" id="UP000678092"/>
    </source>
</evidence>
<dbReference type="RefSeq" id="YP_010798553.1">
    <property type="nucleotide sequence ID" value="NC_076488.1"/>
</dbReference>